<dbReference type="InterPro" id="IPR024052">
    <property type="entry name" value="Phosphopentomutase_DeoB_cap_sf"/>
</dbReference>
<dbReference type="SUPFAM" id="SSF53649">
    <property type="entry name" value="Alkaline phosphatase-like"/>
    <property type="match status" value="1"/>
</dbReference>
<dbReference type="CDD" id="cd16009">
    <property type="entry name" value="PPM"/>
    <property type="match status" value="1"/>
</dbReference>
<dbReference type="EC" id="5.4.2.7" evidence="5 6"/>
<keyword evidence="5" id="KW-0963">Cytoplasm</keyword>
<dbReference type="Gene3D" id="3.40.720.10">
    <property type="entry name" value="Alkaline Phosphatase, subunit A"/>
    <property type="match status" value="1"/>
</dbReference>
<feature type="binding site" evidence="5">
    <location>
        <position position="288"/>
    </location>
    <ligand>
        <name>Mn(2+)</name>
        <dbReference type="ChEBI" id="CHEBI:29035"/>
        <label>2</label>
    </ligand>
</feature>
<evidence type="ECO:0000313" key="9">
    <source>
        <dbReference type="Proteomes" id="UP000658131"/>
    </source>
</evidence>
<evidence type="ECO:0000256" key="6">
    <source>
        <dbReference type="NCBIfam" id="TIGR01696"/>
    </source>
</evidence>
<feature type="domain" description="Metalloenzyme" evidence="7">
    <location>
        <begin position="4"/>
        <end position="375"/>
    </location>
</feature>
<comment type="subcellular location">
    <subcellularLocation>
        <location evidence="5">Cytoplasm</location>
    </subcellularLocation>
</comment>
<evidence type="ECO:0000256" key="1">
    <source>
        <dbReference type="ARBA" id="ARBA00010373"/>
    </source>
</evidence>
<reference evidence="8 9" key="1">
    <citation type="submission" date="2020-08" db="EMBL/GenBank/DDBJ databases">
        <title>Genome public.</title>
        <authorList>
            <person name="Liu C."/>
            <person name="Sun Q."/>
        </authorList>
    </citation>
    <scope>NUCLEOTIDE SEQUENCE [LARGE SCALE GENOMIC DNA]</scope>
    <source>
        <strain evidence="8 9">BX1</strain>
    </source>
</reference>
<dbReference type="Proteomes" id="UP000658131">
    <property type="component" value="Unassembled WGS sequence"/>
</dbReference>
<dbReference type="GO" id="GO:0008973">
    <property type="term" value="F:phosphopentomutase activity"/>
    <property type="evidence" value="ECO:0007669"/>
    <property type="project" value="UniProtKB-EC"/>
</dbReference>
<dbReference type="PANTHER" id="PTHR21110">
    <property type="entry name" value="PHOSPHOPENTOMUTASE"/>
    <property type="match status" value="1"/>
</dbReference>
<comment type="cofactor">
    <cofactor evidence="5">
        <name>Mn(2+)</name>
        <dbReference type="ChEBI" id="CHEBI:29035"/>
    </cofactor>
    <text evidence="5">Binds 2 manganese ions.</text>
</comment>
<dbReference type="Gene3D" id="3.30.70.1250">
    <property type="entry name" value="Phosphopentomutase"/>
    <property type="match status" value="1"/>
</dbReference>
<comment type="function">
    <text evidence="5">Isomerase that catalyzes the conversion of deoxy-ribose 1-phosphate (dRib-1-P) and ribose 1-phosphate (Rib-1-P) to deoxy-ribose 5-phosphate (dRib-5-P) and ribose 5-phosphate (Rib-5-P), respectively.</text>
</comment>
<gene>
    <name evidence="5" type="primary">deoB</name>
    <name evidence="8" type="ORF">H8717_02810</name>
</gene>
<keyword evidence="9" id="KW-1185">Reference proteome</keyword>
<feature type="binding site" evidence="5">
    <location>
        <position position="324"/>
    </location>
    <ligand>
        <name>Mn(2+)</name>
        <dbReference type="ChEBI" id="CHEBI:29035"/>
        <label>1</label>
    </ligand>
</feature>
<proteinExistence type="inferred from homology"/>
<feature type="binding site" evidence="5">
    <location>
        <position position="325"/>
    </location>
    <ligand>
        <name>Mn(2+)</name>
        <dbReference type="ChEBI" id="CHEBI:29035"/>
        <label>1</label>
    </ligand>
</feature>
<keyword evidence="3 5" id="KW-0464">Manganese</keyword>
<accession>A0ABR7NG09</accession>
<evidence type="ECO:0000256" key="2">
    <source>
        <dbReference type="ARBA" id="ARBA00022723"/>
    </source>
</evidence>
<evidence type="ECO:0000259" key="7">
    <source>
        <dbReference type="Pfam" id="PF01676"/>
    </source>
</evidence>
<dbReference type="NCBIfam" id="TIGR01696">
    <property type="entry name" value="deoB"/>
    <property type="match status" value="1"/>
</dbReference>
<evidence type="ECO:0000256" key="3">
    <source>
        <dbReference type="ARBA" id="ARBA00023211"/>
    </source>
</evidence>
<dbReference type="RefSeq" id="WP_262398988.1">
    <property type="nucleotide sequence ID" value="NZ_JACRTB010000003.1"/>
</dbReference>
<organism evidence="8 9">
    <name type="scientific">Yanshouia hominis</name>
    <dbReference type="NCBI Taxonomy" id="2763673"/>
    <lineage>
        <taxon>Bacteria</taxon>
        <taxon>Bacillati</taxon>
        <taxon>Bacillota</taxon>
        <taxon>Clostridia</taxon>
        <taxon>Eubacteriales</taxon>
        <taxon>Oscillospiraceae</taxon>
        <taxon>Yanshouia</taxon>
    </lineage>
</organism>
<dbReference type="HAMAP" id="MF_00740">
    <property type="entry name" value="Phosphopentomut"/>
    <property type="match status" value="1"/>
</dbReference>
<comment type="pathway">
    <text evidence="5">Carbohydrate degradation; 2-deoxy-D-ribose 1-phosphate degradation; D-glyceraldehyde 3-phosphate and acetaldehyde from 2-deoxy-alpha-D-ribose 1-phosphate: step 1/2.</text>
</comment>
<dbReference type="PANTHER" id="PTHR21110:SF0">
    <property type="entry name" value="PHOSPHOPENTOMUTASE"/>
    <property type="match status" value="1"/>
</dbReference>
<evidence type="ECO:0000256" key="4">
    <source>
        <dbReference type="ARBA" id="ARBA00023235"/>
    </source>
</evidence>
<dbReference type="NCBIfam" id="NF003766">
    <property type="entry name" value="PRK05362.1"/>
    <property type="match status" value="1"/>
</dbReference>
<dbReference type="InterPro" id="IPR006124">
    <property type="entry name" value="Metalloenzyme"/>
</dbReference>
<dbReference type="InterPro" id="IPR010045">
    <property type="entry name" value="DeoB"/>
</dbReference>
<dbReference type="Pfam" id="PF01676">
    <property type="entry name" value="Metalloenzyme"/>
    <property type="match status" value="1"/>
</dbReference>
<comment type="catalytic activity">
    <reaction evidence="5">
        <text>alpha-D-ribose 1-phosphate = D-ribose 5-phosphate</text>
        <dbReference type="Rhea" id="RHEA:18793"/>
        <dbReference type="ChEBI" id="CHEBI:57720"/>
        <dbReference type="ChEBI" id="CHEBI:78346"/>
        <dbReference type="EC" id="5.4.2.7"/>
    </reaction>
</comment>
<evidence type="ECO:0000256" key="5">
    <source>
        <dbReference type="HAMAP-Rule" id="MF_00740"/>
    </source>
</evidence>
<sequence>MTKQRIFLIVLDSFGIGGAADAADYGDAGSNTLAACVRAGVRLPNLERLGLGNIDGVDCLPKPEKVIGAYARLREASKGKDTTIGHWEIAGHISPRPLPTYPNGFPQGLLDALSREIGRGVLCNKPYSGTDVIRDYGAEHLRTGSVIVYTSADSVFQIAAHEQIVPLEELYSICRTARGLLTGEHAVGRVIARPFAGDPEQGFTRTANRHDFSLEPPAGTLLDQVKAAGMEVIAVGKITDIFAGRGVTETILTHGNTEGLEKTSGLLGRPFHGLCFVNLVDFDMLYGHRNDPKGYAAALEQVDGWLPGALTRLGPDDLLLITADHGCDPSTPSTDHSRENVPLLAYGAGIAPCNLGTRDTFADIAATALEALGIEGGSDGRSFWNMMTREDVR</sequence>
<keyword evidence="2 5" id="KW-0479">Metal-binding</keyword>
<dbReference type="InterPro" id="IPR017850">
    <property type="entry name" value="Alkaline_phosphatase_core_sf"/>
</dbReference>
<feature type="binding site" evidence="5">
    <location>
        <position position="336"/>
    </location>
    <ligand>
        <name>Mn(2+)</name>
        <dbReference type="ChEBI" id="CHEBI:29035"/>
        <label>2</label>
    </ligand>
</feature>
<dbReference type="EMBL" id="JACRTB010000003">
    <property type="protein sequence ID" value="MBC8575344.1"/>
    <property type="molecule type" value="Genomic_DNA"/>
</dbReference>
<comment type="catalytic activity">
    <reaction evidence="5">
        <text>2-deoxy-alpha-D-ribose 1-phosphate = 2-deoxy-D-ribose 5-phosphate</text>
        <dbReference type="Rhea" id="RHEA:27658"/>
        <dbReference type="ChEBI" id="CHEBI:57259"/>
        <dbReference type="ChEBI" id="CHEBI:62877"/>
        <dbReference type="EC" id="5.4.2.7"/>
    </reaction>
</comment>
<dbReference type="PIRSF" id="PIRSF001491">
    <property type="entry name" value="Ppentomutase"/>
    <property type="match status" value="1"/>
</dbReference>
<feature type="binding site" evidence="5">
    <location>
        <position position="12"/>
    </location>
    <ligand>
        <name>Mn(2+)</name>
        <dbReference type="ChEBI" id="CHEBI:29035"/>
        <label>1</label>
    </ligand>
</feature>
<protein>
    <recommendedName>
        <fullName evidence="5 6">Phosphopentomutase</fullName>
        <ecNumber evidence="5 6">5.4.2.7</ecNumber>
    </recommendedName>
    <alternativeName>
        <fullName evidence="5">Phosphodeoxyribomutase</fullName>
    </alternativeName>
</protein>
<feature type="binding site" evidence="5">
    <location>
        <position position="283"/>
    </location>
    <ligand>
        <name>Mn(2+)</name>
        <dbReference type="ChEBI" id="CHEBI:29035"/>
        <label>2</label>
    </ligand>
</feature>
<dbReference type="SUPFAM" id="SSF143856">
    <property type="entry name" value="DeoB insert domain-like"/>
    <property type="match status" value="1"/>
</dbReference>
<keyword evidence="4 5" id="KW-0413">Isomerase</keyword>
<name>A0ABR7NG09_9FIRM</name>
<evidence type="ECO:0000313" key="8">
    <source>
        <dbReference type="EMBL" id="MBC8575344.1"/>
    </source>
</evidence>
<comment type="caution">
    <text evidence="8">The sequence shown here is derived from an EMBL/GenBank/DDBJ whole genome shotgun (WGS) entry which is preliminary data.</text>
</comment>
<comment type="similarity">
    <text evidence="1 5">Belongs to the phosphopentomutase family.</text>
</comment>